<evidence type="ECO:0000313" key="3">
    <source>
        <dbReference type="Proteomes" id="UP000001072"/>
    </source>
</evidence>
<feature type="compositionally biased region" description="Polar residues" evidence="1">
    <location>
        <begin position="53"/>
        <end position="65"/>
    </location>
</feature>
<dbReference type="VEuPathDB" id="FungiDB:MELLADRAFT_113995"/>
<proteinExistence type="predicted"/>
<dbReference type="Proteomes" id="UP000001072">
    <property type="component" value="Unassembled WGS sequence"/>
</dbReference>
<feature type="region of interest" description="Disordered" evidence="1">
    <location>
        <begin position="46"/>
        <end position="65"/>
    </location>
</feature>
<evidence type="ECO:0000313" key="2">
    <source>
        <dbReference type="EMBL" id="EGF97880.1"/>
    </source>
</evidence>
<gene>
    <name evidence="2" type="ORF">MELLADRAFT_113995</name>
</gene>
<name>F4SBS5_MELLP</name>
<keyword evidence="3" id="KW-1185">Reference proteome</keyword>
<sequence>MNCRRALAAGLVGTDAHEPPYLSEPVPVQPEPIVHMRILTAVGTMGIEPPAPTETSEPNIKASNTDFCTPALIDQSPQTPEAHVETVADSITLVQCKQPTMASQGPYL</sequence>
<reference evidence="3" key="1">
    <citation type="journal article" date="2011" name="Proc. Natl. Acad. Sci. U.S.A.">
        <title>Obligate biotrophy features unraveled by the genomic analysis of rust fungi.</title>
        <authorList>
            <person name="Duplessis S."/>
            <person name="Cuomo C.A."/>
            <person name="Lin Y.-C."/>
            <person name="Aerts A."/>
            <person name="Tisserant E."/>
            <person name="Veneault-Fourrey C."/>
            <person name="Joly D.L."/>
            <person name="Hacquard S."/>
            <person name="Amselem J."/>
            <person name="Cantarel B.L."/>
            <person name="Chiu R."/>
            <person name="Coutinho P.M."/>
            <person name="Feau N."/>
            <person name="Field M."/>
            <person name="Frey P."/>
            <person name="Gelhaye E."/>
            <person name="Goldberg J."/>
            <person name="Grabherr M.G."/>
            <person name="Kodira C.D."/>
            <person name="Kohler A."/>
            <person name="Kuees U."/>
            <person name="Lindquist E.A."/>
            <person name="Lucas S.M."/>
            <person name="Mago R."/>
            <person name="Mauceli E."/>
            <person name="Morin E."/>
            <person name="Murat C."/>
            <person name="Pangilinan J.L."/>
            <person name="Park R."/>
            <person name="Pearson M."/>
            <person name="Quesneville H."/>
            <person name="Rouhier N."/>
            <person name="Sakthikumar S."/>
            <person name="Salamov A.A."/>
            <person name="Schmutz J."/>
            <person name="Selles B."/>
            <person name="Shapiro H."/>
            <person name="Tanguay P."/>
            <person name="Tuskan G.A."/>
            <person name="Henrissat B."/>
            <person name="Van de Peer Y."/>
            <person name="Rouze P."/>
            <person name="Ellis J.G."/>
            <person name="Dodds P.N."/>
            <person name="Schein J.E."/>
            <person name="Zhong S."/>
            <person name="Hamelin R.C."/>
            <person name="Grigoriev I.V."/>
            <person name="Szabo L.J."/>
            <person name="Martin F."/>
        </authorList>
    </citation>
    <scope>NUCLEOTIDE SEQUENCE [LARGE SCALE GENOMIC DNA]</scope>
    <source>
        <strain evidence="3">98AG31 / pathotype 3-4-7</strain>
    </source>
</reference>
<dbReference type="HOGENOM" id="CLU_2197536_0_0_1"/>
<evidence type="ECO:0000256" key="1">
    <source>
        <dbReference type="SAM" id="MobiDB-lite"/>
    </source>
</evidence>
<dbReference type="EMBL" id="GL883194">
    <property type="protein sequence ID" value="EGF97880.1"/>
    <property type="molecule type" value="Genomic_DNA"/>
</dbReference>
<dbReference type="AlphaFoldDB" id="F4SBS5"/>
<accession>F4SBS5</accession>
<protein>
    <submittedName>
        <fullName evidence="2">Uncharacterized protein</fullName>
    </submittedName>
</protein>
<dbReference type="InParanoid" id="F4SBS5"/>
<dbReference type="RefSeq" id="XP_007418842.1">
    <property type="nucleotide sequence ID" value="XM_007418780.1"/>
</dbReference>
<organism evidence="3">
    <name type="scientific">Melampsora larici-populina (strain 98AG31 / pathotype 3-4-7)</name>
    <name type="common">Poplar leaf rust fungus</name>
    <dbReference type="NCBI Taxonomy" id="747676"/>
    <lineage>
        <taxon>Eukaryota</taxon>
        <taxon>Fungi</taxon>
        <taxon>Dikarya</taxon>
        <taxon>Basidiomycota</taxon>
        <taxon>Pucciniomycotina</taxon>
        <taxon>Pucciniomycetes</taxon>
        <taxon>Pucciniales</taxon>
        <taxon>Melampsoraceae</taxon>
        <taxon>Melampsora</taxon>
    </lineage>
</organism>
<dbReference type="KEGG" id="mlr:MELLADRAFT_113995"/>
<dbReference type="GeneID" id="18925168"/>